<dbReference type="EMBL" id="JADQDK010000001">
    <property type="protein sequence ID" value="MBW0134423.1"/>
    <property type="molecule type" value="Genomic_DNA"/>
</dbReference>
<feature type="signal peptide" evidence="1">
    <location>
        <begin position="1"/>
        <end position="32"/>
    </location>
</feature>
<reference evidence="2 3" key="1">
    <citation type="submission" date="2020-11" db="EMBL/GenBank/DDBJ databases">
        <title>Pseudonocardia abyssalis sp. nov. and Pseudonocardia oceani sp. nov., description and phylogenomic analysis of two novel actinomycetes isolated from the deep Southern Ocean.</title>
        <authorList>
            <person name="Parra J."/>
        </authorList>
    </citation>
    <scope>NUCLEOTIDE SEQUENCE [LARGE SCALE GENOMIC DNA]</scope>
    <source>
        <strain evidence="2 3">KRD-168</strain>
    </source>
</reference>
<sequence length="165" mass="16253">MTTTMTTTARRILAALMTVGALSVAAPGIAHAGESCHTIDARGTGQQTGPTTTVATIRGGGLLTGRTVGDFPDAVPTDGGLLIAGTVTFTGGGATLAVDVEGTLTFTDPPGSLTFDVTSTDMAGTGRLAGVDSGVSHLRLAGVGAPDGSFTETVTGEICIGHPPR</sequence>
<comment type="caution">
    <text evidence="2">The sequence shown here is derived from an EMBL/GenBank/DDBJ whole genome shotgun (WGS) entry which is preliminary data.</text>
</comment>
<accession>A0ABS6UQ86</accession>
<gene>
    <name evidence="2" type="ORF">I4I81_09150</name>
</gene>
<organism evidence="2 3">
    <name type="scientific">Pseudonocardia abyssalis</name>
    <dbReference type="NCBI Taxonomy" id="2792008"/>
    <lineage>
        <taxon>Bacteria</taxon>
        <taxon>Bacillati</taxon>
        <taxon>Actinomycetota</taxon>
        <taxon>Actinomycetes</taxon>
        <taxon>Pseudonocardiales</taxon>
        <taxon>Pseudonocardiaceae</taxon>
        <taxon>Pseudonocardia</taxon>
    </lineage>
</organism>
<evidence type="ECO:0000256" key="1">
    <source>
        <dbReference type="SAM" id="SignalP"/>
    </source>
</evidence>
<evidence type="ECO:0000313" key="3">
    <source>
        <dbReference type="Proteomes" id="UP000694287"/>
    </source>
</evidence>
<keyword evidence="3" id="KW-1185">Reference proteome</keyword>
<feature type="chain" id="PRO_5046151576" evidence="1">
    <location>
        <begin position="33"/>
        <end position="165"/>
    </location>
</feature>
<dbReference type="Proteomes" id="UP000694287">
    <property type="component" value="Unassembled WGS sequence"/>
</dbReference>
<evidence type="ECO:0000313" key="2">
    <source>
        <dbReference type="EMBL" id="MBW0134423.1"/>
    </source>
</evidence>
<protein>
    <submittedName>
        <fullName evidence="2">Uncharacterized protein</fullName>
    </submittedName>
</protein>
<name>A0ABS6UQ86_9PSEU</name>
<proteinExistence type="predicted"/>
<dbReference type="RefSeq" id="WP_218605849.1">
    <property type="nucleotide sequence ID" value="NZ_JADQDJ010000441.1"/>
</dbReference>
<keyword evidence="1" id="KW-0732">Signal</keyword>